<keyword evidence="4" id="KW-1185">Reference proteome</keyword>
<protein>
    <submittedName>
        <fullName evidence="3">Uncharacterized protein</fullName>
    </submittedName>
</protein>
<feature type="transmembrane region" description="Helical" evidence="2">
    <location>
        <begin position="32"/>
        <end position="54"/>
    </location>
</feature>
<proteinExistence type="predicted"/>
<dbReference type="VEuPathDB" id="CryptoDB:Vbra_2297"/>
<gene>
    <name evidence="3" type="ORF">Vbra_2297</name>
</gene>
<evidence type="ECO:0000313" key="4">
    <source>
        <dbReference type="Proteomes" id="UP000041254"/>
    </source>
</evidence>
<dbReference type="AlphaFoldDB" id="A0A0G4GNI4"/>
<evidence type="ECO:0000313" key="3">
    <source>
        <dbReference type="EMBL" id="CEM31857.1"/>
    </source>
</evidence>
<dbReference type="EMBL" id="CDMY01000738">
    <property type="protein sequence ID" value="CEM31857.1"/>
    <property type="molecule type" value="Genomic_DNA"/>
</dbReference>
<dbReference type="PhylomeDB" id="A0A0G4GNI4"/>
<name>A0A0G4GNI4_VITBC</name>
<feature type="region of interest" description="Disordered" evidence="1">
    <location>
        <begin position="1"/>
        <end position="28"/>
    </location>
</feature>
<dbReference type="InParanoid" id="A0A0G4GNI4"/>
<evidence type="ECO:0000256" key="1">
    <source>
        <dbReference type="SAM" id="MobiDB-lite"/>
    </source>
</evidence>
<keyword evidence="2" id="KW-0812">Transmembrane</keyword>
<evidence type="ECO:0000256" key="2">
    <source>
        <dbReference type="SAM" id="Phobius"/>
    </source>
</evidence>
<organism evidence="3 4">
    <name type="scientific">Vitrella brassicaformis (strain CCMP3155)</name>
    <dbReference type="NCBI Taxonomy" id="1169540"/>
    <lineage>
        <taxon>Eukaryota</taxon>
        <taxon>Sar</taxon>
        <taxon>Alveolata</taxon>
        <taxon>Colpodellida</taxon>
        <taxon>Vitrellaceae</taxon>
        <taxon>Vitrella</taxon>
    </lineage>
</organism>
<keyword evidence="2" id="KW-0472">Membrane</keyword>
<keyword evidence="2" id="KW-1133">Transmembrane helix</keyword>
<accession>A0A0G4GNI4</accession>
<sequence>MAASSSDAQPGGGGASESDEERPRRAERERRFWGNAPPGILSIVMAFLPVHLLIQLQLPPLTWQHAARKQHHLTISAADEDQRSFWQRTTIALVREWATYLRQLTSIALHYPLGFPRWSLDVFVAIIEGHIVSRRAANVHGGTLQTIAIEEGVRLTGTARQTIFRTHPLLPLPLDPPPTLDALKTIADLRGDHRQLADRGWLMPSLATVVRQGWWRPGSLGKLIGSSRSLRQVDGMFDGDEWSSVFERIPAAPVGRQGGPLAQLEGIGTILVEGSDPAGIDRLQEVLMARGCRESLKQLNVEFYAGFCINRLTTPILLALRRLTMMKQLAQKATSVKYIFTQDGLTDPHTDPSPAAIDMAKTLSFDKADVVEVENAPGFHPLAYTPPPHPTIISHLQPFPKASGLSVRNHLGGAAGRLLAAKMPKKVECVDIGEMSGEEEKVGVLASLGREREVGTVEMGDIAINRLEQLLVGAADGLPTIRELRFTMTLPDDVEDAGSFVRTSLSSVISHISGLQCVEMIVRDTTTAEQRDSIEASVAVGTNIGAFTIRSIRHDGYGGTWVTMTAVLNA</sequence>
<reference evidence="3 4" key="1">
    <citation type="submission" date="2014-11" db="EMBL/GenBank/DDBJ databases">
        <authorList>
            <person name="Zhu J."/>
            <person name="Qi W."/>
            <person name="Song R."/>
        </authorList>
    </citation>
    <scope>NUCLEOTIDE SEQUENCE [LARGE SCALE GENOMIC DNA]</scope>
</reference>
<dbReference type="Proteomes" id="UP000041254">
    <property type="component" value="Unassembled WGS sequence"/>
</dbReference>